<evidence type="ECO:0000313" key="2">
    <source>
        <dbReference type="EMBL" id="KAJ8942179.1"/>
    </source>
</evidence>
<comment type="caution">
    <text evidence="2">The sequence shown here is derived from an EMBL/GenBank/DDBJ whole genome shotgun (WGS) entry which is preliminary data.</text>
</comment>
<dbReference type="EMBL" id="JAPWTK010000339">
    <property type="protein sequence ID" value="KAJ8942179.1"/>
    <property type="molecule type" value="Genomic_DNA"/>
</dbReference>
<organism evidence="2 3">
    <name type="scientific">Aromia moschata</name>
    <dbReference type="NCBI Taxonomy" id="1265417"/>
    <lineage>
        <taxon>Eukaryota</taxon>
        <taxon>Metazoa</taxon>
        <taxon>Ecdysozoa</taxon>
        <taxon>Arthropoda</taxon>
        <taxon>Hexapoda</taxon>
        <taxon>Insecta</taxon>
        <taxon>Pterygota</taxon>
        <taxon>Neoptera</taxon>
        <taxon>Endopterygota</taxon>
        <taxon>Coleoptera</taxon>
        <taxon>Polyphaga</taxon>
        <taxon>Cucujiformia</taxon>
        <taxon>Chrysomeloidea</taxon>
        <taxon>Cerambycidae</taxon>
        <taxon>Cerambycinae</taxon>
        <taxon>Callichromatini</taxon>
        <taxon>Aromia</taxon>
    </lineage>
</organism>
<name>A0AAV8XU26_9CUCU</name>
<dbReference type="Proteomes" id="UP001162162">
    <property type="component" value="Unassembled WGS sequence"/>
</dbReference>
<evidence type="ECO:0000256" key="1">
    <source>
        <dbReference type="SAM" id="Coils"/>
    </source>
</evidence>
<dbReference type="AlphaFoldDB" id="A0AAV8XU26"/>
<gene>
    <name evidence="2" type="ORF">NQ318_002852</name>
</gene>
<accession>A0AAV8XU26</accession>
<keyword evidence="3" id="KW-1185">Reference proteome</keyword>
<protein>
    <submittedName>
        <fullName evidence="2">Uncharacterized protein</fullName>
    </submittedName>
</protein>
<keyword evidence="1" id="KW-0175">Coiled coil</keyword>
<reference evidence="2" key="1">
    <citation type="journal article" date="2023" name="Insect Mol. Biol.">
        <title>Genome sequencing provides insights into the evolution of gene families encoding plant cell wall-degrading enzymes in longhorned beetles.</title>
        <authorList>
            <person name="Shin N.R."/>
            <person name="Okamura Y."/>
            <person name="Kirsch R."/>
            <person name="Pauchet Y."/>
        </authorList>
    </citation>
    <scope>NUCLEOTIDE SEQUENCE</scope>
    <source>
        <strain evidence="2">AMC_N1</strain>
    </source>
</reference>
<feature type="coiled-coil region" evidence="1">
    <location>
        <begin position="49"/>
        <end position="101"/>
    </location>
</feature>
<proteinExistence type="predicted"/>
<sequence length="251" mass="29759">MEGNIEEVQVCKKAFIALHGIGRKKLEILQRSMKMTGEAPKGRAFGNPRSDTCNQCDEYLAKIKSLEAEKLNKPHVDVLGYRKLDRDIKRLNTENKLHKLKAQEFYKRKRDAKNLHIEKRLDFVKVTFPIRGHSYLECDTNFRLINQQTKVELPEEWCEVFRTSRKPSPFNVEQVDQTYFRSWTTFLSKRYKRICPFPSRPIRELKVVKEHPGLIVHRDTYNGMWETTAFTNPKFRMRKELEDVLSNLKLL</sequence>
<evidence type="ECO:0000313" key="3">
    <source>
        <dbReference type="Proteomes" id="UP001162162"/>
    </source>
</evidence>